<dbReference type="OrthoDB" id="116799at2"/>
<dbReference type="SUPFAM" id="SSF102588">
    <property type="entry name" value="LmbE-like"/>
    <property type="match status" value="1"/>
</dbReference>
<dbReference type="InterPro" id="IPR024078">
    <property type="entry name" value="LmbE-like_dom_sf"/>
</dbReference>
<dbReference type="PANTHER" id="PTHR12993:SF11">
    <property type="entry name" value="N-ACETYLGLUCOSAMINYL-PHOSPHATIDYLINOSITOL DE-N-ACETYLASE"/>
    <property type="match status" value="1"/>
</dbReference>
<dbReference type="PANTHER" id="PTHR12993">
    <property type="entry name" value="N-ACETYLGLUCOSAMINYL-PHOSPHATIDYLINOSITOL DE-N-ACETYLASE-RELATED"/>
    <property type="match status" value="1"/>
</dbReference>
<protein>
    <submittedName>
        <fullName evidence="1">LmbE family protein</fullName>
    </submittedName>
</protein>
<dbReference type="EMBL" id="CP018911">
    <property type="protein sequence ID" value="AZU05064.1"/>
    <property type="molecule type" value="Genomic_DNA"/>
</dbReference>
<dbReference type="Proteomes" id="UP000286954">
    <property type="component" value="Chromosome"/>
</dbReference>
<name>A0A3T0ECQ4_9PROT</name>
<evidence type="ECO:0000313" key="1">
    <source>
        <dbReference type="EMBL" id="AZU05064.1"/>
    </source>
</evidence>
<evidence type="ECO:0000313" key="2">
    <source>
        <dbReference type="Proteomes" id="UP000286954"/>
    </source>
</evidence>
<dbReference type="InterPro" id="IPR003737">
    <property type="entry name" value="GlcNAc_PI_deacetylase-related"/>
</dbReference>
<dbReference type="RefSeq" id="WP_127568539.1">
    <property type="nucleotide sequence ID" value="NZ_BMFB01000001.1"/>
</dbReference>
<dbReference type="AlphaFoldDB" id="A0A3T0ECQ4"/>
<dbReference type="Pfam" id="PF02585">
    <property type="entry name" value="PIG-L"/>
    <property type="match status" value="1"/>
</dbReference>
<dbReference type="KEGG" id="gak:X907_2552"/>
<organism evidence="1 2">
    <name type="scientific">Glycocaulis alkaliphilus</name>
    <dbReference type="NCBI Taxonomy" id="1434191"/>
    <lineage>
        <taxon>Bacteria</taxon>
        <taxon>Pseudomonadati</taxon>
        <taxon>Pseudomonadota</taxon>
        <taxon>Alphaproteobacteria</taxon>
        <taxon>Maricaulales</taxon>
        <taxon>Maricaulaceae</taxon>
        <taxon>Glycocaulis</taxon>
    </lineage>
</organism>
<proteinExistence type="predicted"/>
<reference evidence="1 2" key="1">
    <citation type="submission" date="2016-12" db="EMBL/GenBank/DDBJ databases">
        <title>The genome of dimorphic prosthecate Glycocaulis alkaliphilus 6b-8t, isolated from crude oil dictates its adaptability in petroleum environments.</title>
        <authorList>
            <person name="Wu X.-L."/>
            <person name="Geng S."/>
        </authorList>
    </citation>
    <scope>NUCLEOTIDE SEQUENCE [LARGE SCALE GENOMIC DNA]</scope>
    <source>
        <strain evidence="1 2">6B-8</strain>
    </source>
</reference>
<dbReference type="Gene3D" id="3.40.50.10320">
    <property type="entry name" value="LmbE-like"/>
    <property type="match status" value="1"/>
</dbReference>
<accession>A0A3T0ECQ4</accession>
<dbReference type="GO" id="GO:0016811">
    <property type="term" value="F:hydrolase activity, acting on carbon-nitrogen (but not peptide) bonds, in linear amides"/>
    <property type="evidence" value="ECO:0007669"/>
    <property type="project" value="TreeGrafter"/>
</dbReference>
<keyword evidence="2" id="KW-1185">Reference proteome</keyword>
<sequence length="271" mass="29261">MARIILIAAGVVAGIVLVAALAGLMIARSLFAEPGVARLADLRGELGEAGLLFVFAHPDDEITANALMARGVAEGVPVHLFTATRGEAGTQFPPVVDQPHLGIVREAEARKHGFALGVASHTVLDLGDGQLRARPFDQLVERVAAEIERTRPSAVISFHPESAISLHPDHMAIGEAARQAVLAMGEDAPRLVYVLAPRPGLRRFGGERGQLIADIQPEPDFAVPSPARDKQRAWRIHESQSRYLQATYGIGPRVMYALWTREYYAFADATD</sequence>
<gene>
    <name evidence="1" type="ORF">X907_2552</name>
</gene>